<dbReference type="AlphaFoldDB" id="A0A1G7H3U9"/>
<protein>
    <submittedName>
        <fullName evidence="3">Uncharacterized conserved protein</fullName>
    </submittedName>
</protein>
<dbReference type="SUPFAM" id="SSF54909">
    <property type="entry name" value="Dimeric alpha+beta barrel"/>
    <property type="match status" value="1"/>
</dbReference>
<proteinExistence type="inferred from homology"/>
<reference evidence="3 4" key="1">
    <citation type="submission" date="2016-10" db="EMBL/GenBank/DDBJ databases">
        <authorList>
            <person name="de Groot N.N."/>
        </authorList>
    </citation>
    <scope>NUCLEOTIDE SEQUENCE [LARGE SCALE GENOMIC DNA]</scope>
    <source>
        <strain evidence="3 4">DSM 527</strain>
    </source>
</reference>
<evidence type="ECO:0000256" key="1">
    <source>
        <dbReference type="ARBA" id="ARBA00007689"/>
    </source>
</evidence>
<evidence type="ECO:0000259" key="2">
    <source>
        <dbReference type="Pfam" id="PF03795"/>
    </source>
</evidence>
<dbReference type="Gene3D" id="3.30.70.1060">
    <property type="entry name" value="Dimeric alpha+beta barrel"/>
    <property type="match status" value="1"/>
</dbReference>
<dbReference type="InterPro" id="IPR011008">
    <property type="entry name" value="Dimeric_a/b-barrel"/>
</dbReference>
<dbReference type="Pfam" id="PF03795">
    <property type="entry name" value="YCII"/>
    <property type="match status" value="1"/>
</dbReference>
<organism evidence="3 4">
    <name type="scientific">Chitinophaga filiformis</name>
    <name type="common">Myxococcus filiformis</name>
    <name type="synonym">Flexibacter filiformis</name>
    <dbReference type="NCBI Taxonomy" id="104663"/>
    <lineage>
        <taxon>Bacteria</taxon>
        <taxon>Pseudomonadati</taxon>
        <taxon>Bacteroidota</taxon>
        <taxon>Chitinophagia</taxon>
        <taxon>Chitinophagales</taxon>
        <taxon>Chitinophagaceae</taxon>
        <taxon>Chitinophaga</taxon>
    </lineage>
</organism>
<dbReference type="Proteomes" id="UP000199045">
    <property type="component" value="Unassembled WGS sequence"/>
</dbReference>
<evidence type="ECO:0000313" key="3">
    <source>
        <dbReference type="EMBL" id="SDE95045.1"/>
    </source>
</evidence>
<name>A0A1G7H3U9_CHIFI</name>
<feature type="domain" description="YCII-related" evidence="2">
    <location>
        <begin position="24"/>
        <end position="112"/>
    </location>
</feature>
<comment type="similarity">
    <text evidence="1">Belongs to the YciI family.</text>
</comment>
<gene>
    <name evidence="3" type="ORF">SAMN04488121_101293</name>
</gene>
<evidence type="ECO:0000313" key="4">
    <source>
        <dbReference type="Proteomes" id="UP000199045"/>
    </source>
</evidence>
<dbReference type="OrthoDB" id="7782105at2"/>
<sequence length="118" mass="13189">MQEFLLVIHRDLTSNNPAPSPEQMKEALKPYQEWVASIAAQDKLVAPPKRWDVDGRVIKHEKKKDHVYNGPYAEDKASIGGLFLIKAKDYDEAVEIAKGCPIIKYGAIVEVRMAITAA</sequence>
<accession>A0A1G7H3U9</accession>
<dbReference type="InterPro" id="IPR005545">
    <property type="entry name" value="YCII"/>
</dbReference>
<dbReference type="STRING" id="104663.SAMN04488121_101293"/>
<dbReference type="RefSeq" id="WP_089828457.1">
    <property type="nucleotide sequence ID" value="NZ_FNBN01000001.1"/>
</dbReference>
<dbReference type="EMBL" id="FNBN01000001">
    <property type="protein sequence ID" value="SDE95045.1"/>
    <property type="molecule type" value="Genomic_DNA"/>
</dbReference>